<gene>
    <name evidence="2" type="ORF">MTY59_35040</name>
</gene>
<keyword evidence="3" id="KW-1185">Reference proteome</keyword>
<evidence type="ECO:0000313" key="3">
    <source>
        <dbReference type="Proteomes" id="UP000826012"/>
    </source>
</evidence>
<dbReference type="EMBL" id="AP024828">
    <property type="protein sequence ID" value="BCZ23649.1"/>
    <property type="molecule type" value="Genomic_DNA"/>
</dbReference>
<evidence type="ECO:0000256" key="1">
    <source>
        <dbReference type="SAM" id="MobiDB-lite"/>
    </source>
</evidence>
<sequence>MFGGRVIAHRADELHLRARARCRHRLIAALAAGRLGQRRRQNRFARPRKGVDTQRQIEIHAAHYTNPSHDGDVSRDGMAKHTRGTGTFDAESRHGKRRITRYPRDILLR</sequence>
<proteinExistence type="predicted"/>
<organism evidence="2 3">
    <name type="scientific">Mycobacterium senriense</name>
    <dbReference type="NCBI Taxonomy" id="2775496"/>
    <lineage>
        <taxon>Bacteria</taxon>
        <taxon>Bacillati</taxon>
        <taxon>Actinomycetota</taxon>
        <taxon>Actinomycetes</taxon>
        <taxon>Mycobacteriales</taxon>
        <taxon>Mycobacteriaceae</taxon>
        <taxon>Mycobacterium</taxon>
        <taxon>Mycobacterium avium complex (MAC)</taxon>
    </lineage>
</organism>
<evidence type="ECO:0000313" key="2">
    <source>
        <dbReference type="EMBL" id="BCZ23649.1"/>
    </source>
</evidence>
<name>A0ABN6IN69_9MYCO</name>
<accession>A0ABN6IN69</accession>
<reference evidence="2 3" key="2">
    <citation type="submission" date="2021-07" db="EMBL/GenBank/DDBJ databases">
        <authorList>
            <person name="Matsumoto Y."/>
            <person name="Motooka D."/>
            <person name="Nakamura S."/>
        </authorList>
    </citation>
    <scope>NUCLEOTIDE SEQUENCE [LARGE SCALE GENOMIC DNA]</scope>
    <source>
        <strain evidence="2 3">TY59</strain>
    </source>
</reference>
<feature type="compositionally biased region" description="Basic and acidic residues" evidence="1">
    <location>
        <begin position="69"/>
        <end position="79"/>
    </location>
</feature>
<protein>
    <submittedName>
        <fullName evidence="2">Uncharacterized protein</fullName>
    </submittedName>
</protein>
<reference evidence="2 3" key="1">
    <citation type="submission" date="2021-07" db="EMBL/GenBank/DDBJ databases">
        <title>Complete genome sequence of nontuberculous Mycobacterium sp. TY59.</title>
        <authorList>
            <person name="Fukushima K."/>
        </authorList>
    </citation>
    <scope>NUCLEOTIDE SEQUENCE [LARGE SCALE GENOMIC DNA]</scope>
    <source>
        <strain evidence="2 3">TY59</strain>
    </source>
</reference>
<feature type="region of interest" description="Disordered" evidence="1">
    <location>
        <begin position="62"/>
        <end position="109"/>
    </location>
</feature>
<dbReference type="Proteomes" id="UP000826012">
    <property type="component" value="Chromosome"/>
</dbReference>